<dbReference type="PROSITE" id="PS51155">
    <property type="entry name" value="CHIT_BIND_RR_2"/>
    <property type="match status" value="1"/>
</dbReference>
<evidence type="ECO:0000313" key="3">
    <source>
        <dbReference type="Proteomes" id="UP000807504"/>
    </source>
</evidence>
<dbReference type="Proteomes" id="UP000807504">
    <property type="component" value="Unassembled WGS sequence"/>
</dbReference>
<proteinExistence type="predicted"/>
<dbReference type="GO" id="GO:0042302">
    <property type="term" value="F:structural constituent of cuticle"/>
    <property type="evidence" value="ECO:0007669"/>
    <property type="project" value="UniProtKB-UniRule"/>
</dbReference>
<reference evidence="2" key="2">
    <citation type="submission" date="2020-06" db="EMBL/GenBank/DDBJ databases">
        <authorList>
            <person name="Sheffer M."/>
        </authorList>
    </citation>
    <scope>NUCLEOTIDE SEQUENCE</scope>
</reference>
<organism evidence="2 3">
    <name type="scientific">Argiope bruennichi</name>
    <name type="common">Wasp spider</name>
    <name type="synonym">Aranea bruennichi</name>
    <dbReference type="NCBI Taxonomy" id="94029"/>
    <lineage>
        <taxon>Eukaryota</taxon>
        <taxon>Metazoa</taxon>
        <taxon>Ecdysozoa</taxon>
        <taxon>Arthropoda</taxon>
        <taxon>Chelicerata</taxon>
        <taxon>Arachnida</taxon>
        <taxon>Araneae</taxon>
        <taxon>Araneomorphae</taxon>
        <taxon>Entelegynae</taxon>
        <taxon>Araneoidea</taxon>
        <taxon>Araneidae</taxon>
        <taxon>Argiope</taxon>
    </lineage>
</organism>
<keyword evidence="3" id="KW-1185">Reference proteome</keyword>
<keyword evidence="1" id="KW-0193">Cuticle</keyword>
<protein>
    <submittedName>
        <fullName evidence="2">Uncharacterized protein</fullName>
    </submittedName>
</protein>
<dbReference type="Pfam" id="PF00379">
    <property type="entry name" value="Chitin_bind_4"/>
    <property type="match status" value="1"/>
</dbReference>
<accession>A0A8T0E742</accession>
<reference evidence="2" key="1">
    <citation type="journal article" date="2020" name="bioRxiv">
        <title>Chromosome-level reference genome of the European wasp spider Argiope bruennichi: a resource for studies on range expansion and evolutionary adaptation.</title>
        <authorList>
            <person name="Sheffer M.M."/>
            <person name="Hoppe A."/>
            <person name="Krehenwinkel H."/>
            <person name="Uhl G."/>
            <person name="Kuss A.W."/>
            <person name="Jensen L."/>
            <person name="Jensen C."/>
            <person name="Gillespie R.G."/>
            <person name="Hoff K.J."/>
            <person name="Prost S."/>
        </authorList>
    </citation>
    <scope>NUCLEOTIDE SEQUENCE</scope>
</reference>
<evidence type="ECO:0000313" key="2">
    <source>
        <dbReference type="EMBL" id="KAF8767314.1"/>
    </source>
</evidence>
<evidence type="ECO:0000256" key="1">
    <source>
        <dbReference type="PROSITE-ProRule" id="PRU00497"/>
    </source>
</evidence>
<sequence length="173" mass="19775">MVVTYPSAADQSLFQHEDNIVAYVRESSELAYKYRSNRHVSEKHKESEPGRFIRAATNSNSSGRMRKNNFSGTFYFDYLVKEPNGDLHLHIQRRFENGTVVGLYAVGEDRKRHMTVRYIADANGYRAEISKDGEDDIQVSTTPDVANSASEKHLTHDGKFKLSRLTYPLQRGL</sequence>
<gene>
    <name evidence="2" type="ORF">HNY73_020294</name>
</gene>
<dbReference type="EMBL" id="JABXBU010002230">
    <property type="protein sequence ID" value="KAF8767314.1"/>
    <property type="molecule type" value="Genomic_DNA"/>
</dbReference>
<name>A0A8T0E742_ARGBR</name>
<comment type="caution">
    <text evidence="2">The sequence shown here is derived from an EMBL/GenBank/DDBJ whole genome shotgun (WGS) entry which is preliminary data.</text>
</comment>
<dbReference type="AlphaFoldDB" id="A0A8T0E742"/>
<dbReference type="InterPro" id="IPR000618">
    <property type="entry name" value="Insect_cuticle"/>
</dbReference>